<feature type="transmembrane region" description="Helical" evidence="1">
    <location>
        <begin position="236"/>
        <end position="259"/>
    </location>
</feature>
<keyword evidence="1" id="KW-1133">Transmembrane helix</keyword>
<name>A0A0F9Z014_9BACT</name>
<feature type="transmembrane region" description="Helical" evidence="1">
    <location>
        <begin position="392"/>
        <end position="410"/>
    </location>
</feature>
<comment type="caution">
    <text evidence="2">The sequence shown here is derived from an EMBL/GenBank/DDBJ whole genome shotgun (WGS) entry which is preliminary data.</text>
</comment>
<feature type="transmembrane region" description="Helical" evidence="1">
    <location>
        <begin position="360"/>
        <end position="380"/>
    </location>
</feature>
<accession>A0A0F9Z014</accession>
<keyword evidence="1" id="KW-0472">Membrane</keyword>
<dbReference type="AlphaFoldDB" id="A0A0F9Z014"/>
<proteinExistence type="predicted"/>
<organism evidence="2 3">
    <name type="scientific">Candidatus Woesebacteria bacterium GW2011_GWC2_31_9</name>
    <dbReference type="NCBI Taxonomy" id="1618586"/>
    <lineage>
        <taxon>Bacteria</taxon>
        <taxon>Candidatus Woeseibacteriota</taxon>
    </lineage>
</organism>
<evidence type="ECO:0008006" key="4">
    <source>
        <dbReference type="Google" id="ProtNLM"/>
    </source>
</evidence>
<dbReference type="EMBL" id="LBOI01000003">
    <property type="protein sequence ID" value="KKP32011.1"/>
    <property type="molecule type" value="Genomic_DNA"/>
</dbReference>
<evidence type="ECO:0000256" key="1">
    <source>
        <dbReference type="SAM" id="Phobius"/>
    </source>
</evidence>
<feature type="transmembrane region" description="Helical" evidence="1">
    <location>
        <begin position="325"/>
        <end position="348"/>
    </location>
</feature>
<evidence type="ECO:0000313" key="2">
    <source>
        <dbReference type="EMBL" id="KKP32011.1"/>
    </source>
</evidence>
<protein>
    <recommendedName>
        <fullName evidence="4">TrbL/VirB6 plasmid conjugal transfer protein</fullName>
    </recommendedName>
</protein>
<gene>
    <name evidence="2" type="ORF">UR21_C0003G0044</name>
</gene>
<evidence type="ECO:0000313" key="3">
    <source>
        <dbReference type="Proteomes" id="UP000034803"/>
    </source>
</evidence>
<feature type="transmembrane region" description="Helical" evidence="1">
    <location>
        <begin position="295"/>
        <end position="318"/>
    </location>
</feature>
<dbReference type="Proteomes" id="UP000034803">
    <property type="component" value="Unassembled WGS sequence"/>
</dbReference>
<feature type="transmembrane region" description="Helical" evidence="1">
    <location>
        <begin position="198"/>
        <end position="216"/>
    </location>
</feature>
<sequence length="552" mass="60731">MPAIINSKIKKIILVISSFVLLFTSLLQPLVPVAHAQTWYNQGFTDWYKKVYDQNDSPPNEIFGERYTAAQVQWIVYSLISQPINFLGDKTQGVTTCLFTFGVSAKIECITKITEAVTEIIDVLNISTNPFSEGLENQNSKSAITLVFSDYQNRPLSGMKYIKNSISKFTSIPVANAQGFGFGAVDGLQKYWQGFRNMAYALTVFVVIIFAFMIMFRVKLSPQLVISVQVALPKIITVLVLATFSYAIAGFVIDLSYVVGGLFASLMNLAGFAKSFKDAWDFIVPTGGTNLLGGFYIFFYMLGYAILFFIAAIVTLVGTLSGLSVFGTIASLLTILMTIWVLILMIVYTIKVPWILLKNLISLFISIVVAPIQIILGAVVPTIGFGVWLKKVIAETLVFPLTGLFMFLAWKTLFASMAASLGQFTQIFGTKQQNLWAPPILGSSEDMAGILWLAVSFTFITMIPKAVDIMKMLIMGQKFDFGTAIGEAQAPMKAAWGATGAPIVGSFQQGAGRKSVKAAQKLMGSWLQDRQTDGKKFPKFIEEWLKANPGEE</sequence>
<keyword evidence="1" id="KW-0812">Transmembrane</keyword>
<feature type="transmembrane region" description="Helical" evidence="1">
    <location>
        <begin position="449"/>
        <end position="467"/>
    </location>
</feature>
<reference evidence="2 3" key="1">
    <citation type="journal article" date="2015" name="Nature">
        <title>rRNA introns, odd ribosomes, and small enigmatic genomes across a large radiation of phyla.</title>
        <authorList>
            <person name="Brown C.T."/>
            <person name="Hug L.A."/>
            <person name="Thomas B.C."/>
            <person name="Sharon I."/>
            <person name="Castelle C.J."/>
            <person name="Singh A."/>
            <person name="Wilkins M.J."/>
            <person name="Williams K.H."/>
            <person name="Banfield J.F."/>
        </authorList>
    </citation>
    <scope>NUCLEOTIDE SEQUENCE [LARGE SCALE GENOMIC DNA]</scope>
</reference>